<dbReference type="PROSITE" id="PS50896">
    <property type="entry name" value="LISH"/>
    <property type="match status" value="1"/>
</dbReference>
<feature type="compositionally biased region" description="Low complexity" evidence="2">
    <location>
        <begin position="408"/>
        <end position="419"/>
    </location>
</feature>
<dbReference type="EMBL" id="RXIC02000024">
    <property type="protein sequence ID" value="KAB1209193.1"/>
    <property type="molecule type" value="Genomic_DNA"/>
</dbReference>
<dbReference type="SMART" id="SM00320">
    <property type="entry name" value="WD40"/>
    <property type="match status" value="7"/>
</dbReference>
<feature type="repeat" description="WD" evidence="1">
    <location>
        <begin position="826"/>
        <end position="859"/>
    </location>
</feature>
<feature type="compositionally biased region" description="Low complexity" evidence="2">
    <location>
        <begin position="387"/>
        <end position="400"/>
    </location>
</feature>
<evidence type="ECO:0000313" key="4">
    <source>
        <dbReference type="Proteomes" id="UP000516437"/>
    </source>
</evidence>
<dbReference type="PANTHER" id="PTHR45093">
    <property type="entry name" value="TRANSCRIPTION ACTIVATOR MSS11"/>
    <property type="match status" value="1"/>
</dbReference>
<name>A0A6A1V8Z3_9ROSI</name>
<dbReference type="Pfam" id="PF08513">
    <property type="entry name" value="LisH"/>
    <property type="match status" value="1"/>
</dbReference>
<feature type="compositionally biased region" description="Polar residues" evidence="2">
    <location>
        <begin position="498"/>
        <end position="508"/>
    </location>
</feature>
<reference evidence="3 4" key="1">
    <citation type="journal article" date="2019" name="Plant Biotechnol. J.">
        <title>The red bayberry genome and genetic basis of sex determination.</title>
        <authorList>
            <person name="Jia H.M."/>
            <person name="Jia H.J."/>
            <person name="Cai Q.L."/>
            <person name="Wang Y."/>
            <person name="Zhao H.B."/>
            <person name="Yang W.F."/>
            <person name="Wang G.Y."/>
            <person name="Li Y.H."/>
            <person name="Zhan D.L."/>
            <person name="Shen Y.T."/>
            <person name="Niu Q.F."/>
            <person name="Chang L."/>
            <person name="Qiu J."/>
            <person name="Zhao L."/>
            <person name="Xie H.B."/>
            <person name="Fu W.Y."/>
            <person name="Jin J."/>
            <person name="Li X.W."/>
            <person name="Jiao Y."/>
            <person name="Zhou C.C."/>
            <person name="Tu T."/>
            <person name="Chai C.Y."/>
            <person name="Gao J.L."/>
            <person name="Fan L.J."/>
            <person name="van de Weg E."/>
            <person name="Wang J.Y."/>
            <person name="Gao Z.S."/>
        </authorList>
    </citation>
    <scope>NUCLEOTIDE SEQUENCE [LARGE SCALE GENOMIC DNA]</scope>
    <source>
        <tissue evidence="3">Leaves</tissue>
    </source>
</reference>
<feature type="compositionally biased region" description="Polar residues" evidence="2">
    <location>
        <begin position="433"/>
        <end position="447"/>
    </location>
</feature>
<dbReference type="PROSITE" id="PS50082">
    <property type="entry name" value="WD_REPEATS_2"/>
    <property type="match status" value="5"/>
</dbReference>
<evidence type="ECO:0000256" key="1">
    <source>
        <dbReference type="PROSITE-ProRule" id="PRU00221"/>
    </source>
</evidence>
<feature type="repeat" description="WD" evidence="1">
    <location>
        <begin position="616"/>
        <end position="647"/>
    </location>
</feature>
<dbReference type="InterPro" id="IPR001680">
    <property type="entry name" value="WD40_rpt"/>
</dbReference>
<feature type="region of interest" description="Disordered" evidence="2">
    <location>
        <begin position="387"/>
        <end position="510"/>
    </location>
</feature>
<feature type="repeat" description="WD" evidence="1">
    <location>
        <begin position="741"/>
        <end position="773"/>
    </location>
</feature>
<dbReference type="Proteomes" id="UP000516437">
    <property type="component" value="Chromosome 6"/>
</dbReference>
<dbReference type="AlphaFoldDB" id="A0A6A1V8Z3"/>
<keyword evidence="1" id="KW-0853">WD repeat</keyword>
<dbReference type="CDD" id="cd00200">
    <property type="entry name" value="WD40"/>
    <property type="match status" value="1"/>
</dbReference>
<dbReference type="SUPFAM" id="SSF50978">
    <property type="entry name" value="WD40 repeat-like"/>
    <property type="match status" value="1"/>
</dbReference>
<dbReference type="Gene3D" id="2.130.10.10">
    <property type="entry name" value="YVTN repeat-like/Quinoprotein amine dehydrogenase"/>
    <property type="match status" value="2"/>
</dbReference>
<evidence type="ECO:0000313" key="3">
    <source>
        <dbReference type="EMBL" id="KAB1209193.1"/>
    </source>
</evidence>
<feature type="compositionally biased region" description="Low complexity" evidence="2">
    <location>
        <begin position="90"/>
        <end position="132"/>
    </location>
</feature>
<dbReference type="SMART" id="SM00667">
    <property type="entry name" value="LisH"/>
    <property type="match status" value="1"/>
</dbReference>
<feature type="repeat" description="WD" evidence="1">
    <location>
        <begin position="574"/>
        <end position="605"/>
    </location>
</feature>
<dbReference type="OrthoDB" id="47802at2759"/>
<protein>
    <submittedName>
        <fullName evidence="3">Transcriptional corepressor LEUNIG</fullName>
    </submittedName>
</protein>
<dbReference type="Pfam" id="PF00400">
    <property type="entry name" value="WD40"/>
    <property type="match status" value="5"/>
</dbReference>
<dbReference type="InterPro" id="IPR006594">
    <property type="entry name" value="LisH"/>
</dbReference>
<keyword evidence="4" id="KW-1185">Reference proteome</keyword>
<feature type="repeat" description="WD" evidence="1">
    <location>
        <begin position="659"/>
        <end position="701"/>
    </location>
</feature>
<dbReference type="PANTHER" id="PTHR45093:SF4">
    <property type="entry name" value="LISH DOMAIN-CONTAINING PROTEIN"/>
    <property type="match status" value="1"/>
</dbReference>
<accession>A0A6A1V8Z3</accession>
<dbReference type="GO" id="GO:0005634">
    <property type="term" value="C:nucleus"/>
    <property type="evidence" value="ECO:0007669"/>
    <property type="project" value="TreeGrafter"/>
</dbReference>
<comment type="caution">
    <text evidence="3">The sequence shown here is derived from an EMBL/GenBank/DDBJ whole genome shotgun (WGS) entry which is preliminary data.</text>
</comment>
<evidence type="ECO:0000256" key="2">
    <source>
        <dbReference type="SAM" id="MobiDB-lite"/>
    </source>
</evidence>
<sequence length="859" mass="94032">MSHTNWEADKMLDVYIYDYLVKRKLHSSAKAFQAEARVSADPAAIDAPGGFLFEWWSVFWDVFIARTNEKHSEAAASYIETQLAKAREQQLQQQQQQKPQQHQQMQMQQLLLQRHAQQQQQQPQLQQQQQEQQQRRDGNQLLNDSANGLVSGDPLMRQNPATASALATKMYEERLKVPLQRDALDEGAMKQRLGDHVGLLLDPNHASILKAAAAGGPPGQTLRGTSGCISGNLQLVQNLNQQFPGPTQDINSDMNSMMNPRAAGPEGSLVGVHGSNQGSNSLTLKGWPLTGLEQLRSGLLQPKSLMQSPQPFNQVHLQQQLMLQARQNLSSPSGNDLECRRLRMLLNNRNIGVAKDGQLNSVGDVGSPVPVGCPMLPRLDTEMLSQLQQQQLQNNNQQQQHYRQHPLSSQHSQNSNRNHPQQEKMNGAGSITADGSISNNFQGNDQAPKSKLGRKRKHPVSSSGPGNSSGTANTTGPSPCSPSTPSTHTPGDAISMPTLPQNGGSSKSLLMFGSDGMGSLTSAPNQLADIERFVDDGSLEDNVDSFLSHEDADPRVAPFSAVSKGVTFEEIQLIPASASEVECCHFSSDGKLLATGGQDRKAVLWCMESFALKSTLEEHSQSVTDVRFSPSISQLATCSADKTVRVWGTDNPGYSLRTFTGHSTTVMSLDFHPTKEDLICSCDNNNEIRYWSIKNGSCVSVFKGGATQMRFQSRVGRLLAAASENFVSVFDVETQGCRLKLQGHKNLVHSVCWDPSGEYLASVSDDLVRVWTVGSGNKGECIREFPCEGNKYHTCVFHPTYPSLLVIGCYQTLELWNTSENKKMTVHAHEKLVSALAVSGVTGLVASASHDKHVKVWKA</sequence>
<feature type="region of interest" description="Disordered" evidence="2">
    <location>
        <begin position="90"/>
        <end position="157"/>
    </location>
</feature>
<dbReference type="InterPro" id="IPR015943">
    <property type="entry name" value="WD40/YVTN_repeat-like_dom_sf"/>
</dbReference>
<gene>
    <name evidence="3" type="ORF">CJ030_MR6G015619</name>
</gene>
<dbReference type="InterPro" id="IPR036322">
    <property type="entry name" value="WD40_repeat_dom_sf"/>
</dbReference>
<dbReference type="PROSITE" id="PS50294">
    <property type="entry name" value="WD_REPEATS_REGION"/>
    <property type="match status" value="3"/>
</dbReference>
<organism evidence="3 4">
    <name type="scientific">Morella rubra</name>
    <name type="common">Chinese bayberry</name>
    <dbReference type="NCBI Taxonomy" id="262757"/>
    <lineage>
        <taxon>Eukaryota</taxon>
        <taxon>Viridiplantae</taxon>
        <taxon>Streptophyta</taxon>
        <taxon>Embryophyta</taxon>
        <taxon>Tracheophyta</taxon>
        <taxon>Spermatophyta</taxon>
        <taxon>Magnoliopsida</taxon>
        <taxon>eudicotyledons</taxon>
        <taxon>Gunneridae</taxon>
        <taxon>Pentapetalae</taxon>
        <taxon>rosids</taxon>
        <taxon>fabids</taxon>
        <taxon>Fagales</taxon>
        <taxon>Myricaceae</taxon>
        <taxon>Morella</taxon>
    </lineage>
</organism>
<proteinExistence type="predicted"/>
<feature type="compositionally biased region" description="Low complexity" evidence="2">
    <location>
        <begin position="461"/>
        <end position="490"/>
    </location>
</feature>